<dbReference type="InterPro" id="IPR006575">
    <property type="entry name" value="RWD_dom"/>
</dbReference>
<dbReference type="FunFam" id="3.40.50.300:FF:000868">
    <property type="entry name" value="DEAD/DEAH box helicase, putative"/>
    <property type="match status" value="1"/>
</dbReference>
<feature type="region of interest" description="Disordered" evidence="5">
    <location>
        <begin position="1"/>
        <end position="60"/>
    </location>
</feature>
<dbReference type="InterPro" id="IPR014001">
    <property type="entry name" value="Helicase_ATP-bd"/>
</dbReference>
<evidence type="ECO:0000259" key="7">
    <source>
        <dbReference type="PROSITE" id="PS50908"/>
    </source>
</evidence>
<keyword evidence="2" id="KW-0378">Hydrolase</keyword>
<dbReference type="STRING" id="858893.H6BKF1"/>
<dbReference type="Gene3D" id="3.40.50.300">
    <property type="entry name" value="P-loop containing nucleotide triphosphate hydrolases"/>
    <property type="match status" value="2"/>
</dbReference>
<feature type="compositionally biased region" description="Low complexity" evidence="5">
    <location>
        <begin position="1"/>
        <end position="19"/>
    </location>
</feature>
<evidence type="ECO:0000256" key="5">
    <source>
        <dbReference type="SAM" id="MobiDB-lite"/>
    </source>
</evidence>
<dbReference type="Pfam" id="PF26026">
    <property type="entry name" value="RNA_hel_CTD"/>
    <property type="match status" value="1"/>
</dbReference>
<dbReference type="Pfam" id="PF00270">
    <property type="entry name" value="DEAD"/>
    <property type="match status" value="1"/>
</dbReference>
<dbReference type="InterPro" id="IPR016135">
    <property type="entry name" value="UBQ-conjugating_enzyme/RWD"/>
</dbReference>
<dbReference type="CDD" id="cd17917">
    <property type="entry name" value="DEXHc_RHA-like"/>
    <property type="match status" value="1"/>
</dbReference>
<feature type="domain" description="Helicase C-terminal" evidence="9">
    <location>
        <begin position="812"/>
        <end position="983"/>
    </location>
</feature>
<feature type="domain" description="UBA" evidence="6">
    <location>
        <begin position="275"/>
        <end position="315"/>
    </location>
</feature>
<dbReference type="VEuPathDB" id="FungiDB:HMPREF1120_00796"/>
<feature type="domain" description="RWD" evidence="7">
    <location>
        <begin position="402"/>
        <end position="501"/>
    </location>
</feature>
<feature type="compositionally biased region" description="Basic and acidic residues" evidence="5">
    <location>
        <begin position="200"/>
        <end position="217"/>
    </location>
</feature>
<evidence type="ECO:0000256" key="1">
    <source>
        <dbReference type="ARBA" id="ARBA00022741"/>
    </source>
</evidence>
<dbReference type="PROSITE" id="PS00690">
    <property type="entry name" value="DEAH_ATP_HELICASE"/>
    <property type="match status" value="1"/>
</dbReference>
<dbReference type="PANTHER" id="PTHR18934">
    <property type="entry name" value="ATP-DEPENDENT RNA HELICASE"/>
    <property type="match status" value="1"/>
</dbReference>
<keyword evidence="11" id="KW-1185">Reference proteome</keyword>
<accession>H6BKF1</accession>
<dbReference type="SMART" id="SM00490">
    <property type="entry name" value="HELICc"/>
    <property type="match status" value="1"/>
</dbReference>
<dbReference type="GeneID" id="20305435"/>
<dbReference type="InterPro" id="IPR059023">
    <property type="entry name" value="RNA_hel_CTD"/>
</dbReference>
<dbReference type="SMART" id="SM00487">
    <property type="entry name" value="DEXDc"/>
    <property type="match status" value="1"/>
</dbReference>
<dbReference type="PROSITE" id="PS51194">
    <property type="entry name" value="HELICASE_CTER"/>
    <property type="match status" value="1"/>
</dbReference>
<dbReference type="InParanoid" id="H6BKF1"/>
<name>H6BKF1_EXODN</name>
<dbReference type="FunCoup" id="H6BKF1">
    <property type="interactions" value="933"/>
</dbReference>
<dbReference type="SMART" id="SM00847">
    <property type="entry name" value="HA2"/>
    <property type="match status" value="1"/>
</dbReference>
<dbReference type="Proteomes" id="UP000007304">
    <property type="component" value="Unassembled WGS sequence"/>
</dbReference>
<dbReference type="GO" id="GO:0004386">
    <property type="term" value="F:helicase activity"/>
    <property type="evidence" value="ECO:0007669"/>
    <property type="project" value="UniProtKB-KW"/>
</dbReference>
<evidence type="ECO:0000259" key="8">
    <source>
        <dbReference type="PROSITE" id="PS51192"/>
    </source>
</evidence>
<dbReference type="InterPro" id="IPR027417">
    <property type="entry name" value="P-loop_NTPase"/>
</dbReference>
<dbReference type="InterPro" id="IPR011545">
    <property type="entry name" value="DEAD/DEAH_box_helicase_dom"/>
</dbReference>
<feature type="domain" description="UBA" evidence="6">
    <location>
        <begin position="342"/>
        <end position="381"/>
    </location>
</feature>
<keyword evidence="1" id="KW-0547">Nucleotide-binding</keyword>
<proteinExistence type="predicted"/>
<dbReference type="PANTHER" id="PTHR18934:SF267">
    <property type="entry name" value="ATP-DEPENDENT RNA HELICASE YLR419W-RELATED"/>
    <property type="match status" value="1"/>
</dbReference>
<dbReference type="GO" id="GO:0016787">
    <property type="term" value="F:hydrolase activity"/>
    <property type="evidence" value="ECO:0007669"/>
    <property type="project" value="UniProtKB-KW"/>
</dbReference>
<dbReference type="CDD" id="cd23827">
    <property type="entry name" value="RWD_YLR419W-like"/>
    <property type="match status" value="1"/>
</dbReference>
<evidence type="ECO:0000256" key="2">
    <source>
        <dbReference type="ARBA" id="ARBA00022801"/>
    </source>
</evidence>
<dbReference type="eggNOG" id="KOG0920">
    <property type="taxonomic scope" value="Eukaryota"/>
</dbReference>
<dbReference type="SUPFAM" id="SSF54495">
    <property type="entry name" value="UBC-like"/>
    <property type="match status" value="1"/>
</dbReference>
<dbReference type="InterPro" id="IPR001650">
    <property type="entry name" value="Helicase_C-like"/>
</dbReference>
<keyword evidence="3 10" id="KW-0347">Helicase</keyword>
<dbReference type="Gene3D" id="1.20.120.1080">
    <property type="match status" value="1"/>
</dbReference>
<dbReference type="InterPro" id="IPR002464">
    <property type="entry name" value="DNA/RNA_helicase_DEAH_CS"/>
</dbReference>
<evidence type="ECO:0000256" key="4">
    <source>
        <dbReference type="ARBA" id="ARBA00022840"/>
    </source>
</evidence>
<dbReference type="PROSITE" id="PS50908">
    <property type="entry name" value="RWD"/>
    <property type="match status" value="1"/>
</dbReference>
<evidence type="ECO:0000313" key="11">
    <source>
        <dbReference type="Proteomes" id="UP000007304"/>
    </source>
</evidence>
<dbReference type="EMBL" id="JH226130">
    <property type="protein sequence ID" value="EHY52585.1"/>
    <property type="molecule type" value="Genomic_DNA"/>
</dbReference>
<dbReference type="Pfam" id="PF07717">
    <property type="entry name" value="OB_NTP_bind"/>
    <property type="match status" value="1"/>
</dbReference>
<reference evidence="10" key="1">
    <citation type="submission" date="2011-07" db="EMBL/GenBank/DDBJ databases">
        <title>The Genome Sequence of Exophiala (Wangiella) dermatitidis NIH/UT8656.</title>
        <authorList>
            <consortium name="The Broad Institute Genome Sequencing Platform"/>
            <person name="Cuomo C."/>
            <person name="Wang Z."/>
            <person name="Hunicke-Smith S."/>
            <person name="Szanislo P.J."/>
            <person name="Earl A."/>
            <person name="Young S.K."/>
            <person name="Zeng Q."/>
            <person name="Gargeya S."/>
            <person name="Fitzgerald M."/>
            <person name="Haas B."/>
            <person name="Abouelleil A."/>
            <person name="Alvarado L."/>
            <person name="Arachchi H.M."/>
            <person name="Berlin A."/>
            <person name="Brown A."/>
            <person name="Chapman S.B."/>
            <person name="Chen Z."/>
            <person name="Dunbar C."/>
            <person name="Freedman E."/>
            <person name="Gearin G."/>
            <person name="Gellesch M."/>
            <person name="Goldberg J."/>
            <person name="Griggs A."/>
            <person name="Gujja S."/>
            <person name="Heiman D."/>
            <person name="Howarth C."/>
            <person name="Larson L."/>
            <person name="Lui A."/>
            <person name="MacDonald P.J.P."/>
            <person name="Montmayeur A."/>
            <person name="Murphy C."/>
            <person name="Neiman D."/>
            <person name="Pearson M."/>
            <person name="Priest M."/>
            <person name="Roberts A."/>
            <person name="Saif S."/>
            <person name="Shea T."/>
            <person name="Shenoy N."/>
            <person name="Sisk P."/>
            <person name="Stolte C."/>
            <person name="Sykes S."/>
            <person name="Wortman J."/>
            <person name="Nusbaum C."/>
            <person name="Birren B."/>
        </authorList>
    </citation>
    <scope>NUCLEOTIDE SEQUENCE</scope>
    <source>
        <strain evidence="10">NIH/UT8656</strain>
    </source>
</reference>
<dbReference type="HOGENOM" id="CLU_001832_4_0_1"/>
<evidence type="ECO:0000256" key="3">
    <source>
        <dbReference type="ARBA" id="ARBA00022806"/>
    </source>
</evidence>
<dbReference type="OrthoDB" id="5600252at2759"/>
<dbReference type="SUPFAM" id="SSF46934">
    <property type="entry name" value="UBA-like"/>
    <property type="match status" value="1"/>
</dbReference>
<feature type="region of interest" description="Disordered" evidence="5">
    <location>
        <begin position="200"/>
        <end position="242"/>
    </location>
</feature>
<dbReference type="PROSITE" id="PS50030">
    <property type="entry name" value="UBA"/>
    <property type="match status" value="2"/>
</dbReference>
<dbReference type="SMART" id="SM00591">
    <property type="entry name" value="RWD"/>
    <property type="match status" value="1"/>
</dbReference>
<dbReference type="Pfam" id="PF21010">
    <property type="entry name" value="HA2_C"/>
    <property type="match status" value="1"/>
</dbReference>
<evidence type="ECO:0000259" key="9">
    <source>
        <dbReference type="PROSITE" id="PS51194"/>
    </source>
</evidence>
<sequence>MAPKKGAAAGKNPSSKKPAPTVPDSEHIVFTNKPNDKKKRDNKEPEGPPRPDARKVIGGASWTGKLPVNLLSEHCQRQRWNKPDYQSRQVPSGSNGEKMHRSWVVLSKTDTKTQEITRLPPFQLPASHAHLADQPTALEARHFAAAYTLFRVCSMKNLAMALPPTYRDLWKGEFQRLKDEDVKEGRAWKYEADPFAAEAKRQEIKTSMEKRRQDHAKQAPKLESPSLVAPGSSTGNVKGWDNAPRIELGESVRTRMEAFIRSRSIWNPHGVKMTEASKRLILSDLTKSGFQPKHVEEALDYCGSREEAVEWLLTHVPEDSLPAWSFPPGYSAGVSLVSSDLAMDAKIKRLTEGGYPTQVAIQALRDNDGNEGLALEALQMKLVSLTSSALETTASAEDIWTEEMTTLEAILDDRFTLDNPNQCSIRADPNLNIPAIFQFRRPTTGYPSSRPPLILVKAPTLPSYVRLSITKKAVTYAQENLLGDQMIFSLLEWLETNIPSIIADPGRLSDLQIIAPSLKAQATLTEPPDQAPVPQTRTRERIQLRDHRTDKAILDAWTTRQRSEAQEEMNTGRRSLPAWSKKDAIIEAVKGGQVTLITGETGSGKSTQAIQFILDDAIQSMKGSKANLICTQPRRVAALSLSDRVSSERCSTEGDEVGYSIRGDSKVSSRTKITFMTTGVLLRRLQSSTSIKSALANISHIFVDEVHERSLDTDFLLALLRDAITALPQLKIVLMSATLNADTFAQYFGGDNVVNRVHIEGRTYPVQDYYLDDVVRLVGIGSQPSTYDPESSSQTDVGRAIQSLGMGINYQLIASLVHVIDEQLGTSTTGGILIFMPGTMEIDRCLRLLNDSPRMHGLPLHASLTPAEQRLVFRPAPRGKRKVVVATNVAETSITIEDIVAVIDTGKVKETHYDPTSNIVRLEEVWASQAACKQRRGRAGRVQAGKCYKLFTKNVEANMAPAAAPEMHRTPLEQLCLSVKATGSDRNVEAFLASTISPPDSRAVATAMKTLRRMGALELETDSLTGLGTYLAMIPADLRCAKLLVYGVLFDCLEPCLTIAAILTTKSPFVSPREKRDEAKAARASFGVADGDLLLDCMAFEQWKEMLSLGQNYRDMQDWCSARFLSQQTLRDIDSTRRQLLDSLIETGLLPPGYRAESSSSPPGPQTQTYNRNKRNTMLLRALIAGALNPQLARIQMPDKKYIASMTGAKELDPDARTIKYFNEENGRVFVHPSSVLFDAQSFSGAAAFVSYFTKMETSKTFIRDLTPFNAYALLLFGGPVEVQTSGAGVLVDGWLKLRGWARIGVLVSRLRALLDDELTKRIDSPGAVGDDGGILDIVRHLVELNGQDK</sequence>
<feature type="domain" description="Helicase ATP-binding" evidence="8">
    <location>
        <begin position="586"/>
        <end position="757"/>
    </location>
</feature>
<feature type="compositionally biased region" description="Basic and acidic residues" evidence="5">
    <location>
        <begin position="34"/>
        <end position="55"/>
    </location>
</feature>
<dbReference type="GO" id="GO:0005524">
    <property type="term" value="F:ATP binding"/>
    <property type="evidence" value="ECO:0007669"/>
    <property type="project" value="UniProtKB-KW"/>
</dbReference>
<dbReference type="OMA" id="LFRVCNM"/>
<dbReference type="FunFam" id="3.40.50.300:FF:001760">
    <property type="entry name" value="ATP-dependent RNA helicase"/>
    <property type="match status" value="1"/>
</dbReference>
<protein>
    <submittedName>
        <fullName evidence="10">DEAD/DEAH box helicase</fullName>
    </submittedName>
</protein>
<dbReference type="InterPro" id="IPR011709">
    <property type="entry name" value="DEAD-box_helicase_OB_fold"/>
</dbReference>
<evidence type="ECO:0000259" key="6">
    <source>
        <dbReference type="PROSITE" id="PS50030"/>
    </source>
</evidence>
<keyword evidence="4" id="KW-0067">ATP-binding</keyword>
<gene>
    <name evidence="10" type="ORF">HMPREF1120_00796</name>
</gene>
<organism evidence="10 11">
    <name type="scientific">Exophiala dermatitidis (strain ATCC 34100 / CBS 525.76 / NIH/UT8656)</name>
    <name type="common">Black yeast</name>
    <name type="synonym">Wangiella dermatitidis</name>
    <dbReference type="NCBI Taxonomy" id="858893"/>
    <lineage>
        <taxon>Eukaryota</taxon>
        <taxon>Fungi</taxon>
        <taxon>Dikarya</taxon>
        <taxon>Ascomycota</taxon>
        <taxon>Pezizomycotina</taxon>
        <taxon>Eurotiomycetes</taxon>
        <taxon>Chaetothyriomycetidae</taxon>
        <taxon>Chaetothyriales</taxon>
        <taxon>Herpotrichiellaceae</taxon>
        <taxon>Exophiala</taxon>
    </lineage>
</organism>
<dbReference type="GO" id="GO:1990904">
    <property type="term" value="C:ribonucleoprotein complex"/>
    <property type="evidence" value="ECO:0007669"/>
    <property type="project" value="UniProtKB-ARBA"/>
</dbReference>
<dbReference type="Pfam" id="PF00271">
    <property type="entry name" value="Helicase_C"/>
    <property type="match status" value="1"/>
</dbReference>
<feature type="region of interest" description="Disordered" evidence="5">
    <location>
        <begin position="79"/>
        <end position="98"/>
    </location>
</feature>
<dbReference type="InterPro" id="IPR007502">
    <property type="entry name" value="Helicase-assoc_dom"/>
</dbReference>
<evidence type="ECO:0000313" key="10">
    <source>
        <dbReference type="EMBL" id="EHY52585.1"/>
    </source>
</evidence>
<dbReference type="Gene3D" id="1.10.8.10">
    <property type="entry name" value="DNA helicase RuvA subunit, C-terminal domain"/>
    <property type="match status" value="1"/>
</dbReference>
<dbReference type="RefSeq" id="XP_009153046.1">
    <property type="nucleotide sequence ID" value="XM_009154798.1"/>
</dbReference>
<dbReference type="CDD" id="cd18791">
    <property type="entry name" value="SF2_C_RHA"/>
    <property type="match status" value="1"/>
</dbReference>
<dbReference type="SUPFAM" id="SSF52540">
    <property type="entry name" value="P-loop containing nucleoside triphosphate hydrolases"/>
    <property type="match status" value="1"/>
</dbReference>
<dbReference type="Pfam" id="PF05773">
    <property type="entry name" value="RWD"/>
    <property type="match status" value="1"/>
</dbReference>
<dbReference type="GO" id="GO:0003723">
    <property type="term" value="F:RNA binding"/>
    <property type="evidence" value="ECO:0007669"/>
    <property type="project" value="TreeGrafter"/>
</dbReference>
<feature type="compositionally biased region" description="Polar residues" evidence="5">
    <location>
        <begin position="84"/>
        <end position="95"/>
    </location>
</feature>
<dbReference type="Gene3D" id="3.10.110.10">
    <property type="entry name" value="Ubiquitin Conjugating Enzyme"/>
    <property type="match status" value="1"/>
</dbReference>
<dbReference type="InterPro" id="IPR015940">
    <property type="entry name" value="UBA"/>
</dbReference>
<dbReference type="PROSITE" id="PS51192">
    <property type="entry name" value="HELICASE_ATP_BIND_1"/>
    <property type="match status" value="1"/>
</dbReference>
<dbReference type="FunFam" id="1.20.120.1080:FF:000002">
    <property type="entry name" value="Putative ATP-dependent RNA helicase DHX36"/>
    <property type="match status" value="1"/>
</dbReference>
<dbReference type="SMART" id="SM00165">
    <property type="entry name" value="UBA"/>
    <property type="match status" value="2"/>
</dbReference>
<dbReference type="Pfam" id="PF24385">
    <property type="entry name" value="DSRM_DHX29"/>
    <property type="match status" value="1"/>
</dbReference>
<dbReference type="InterPro" id="IPR056328">
    <property type="entry name" value="DSRM_DHX29"/>
</dbReference>
<feature type="region of interest" description="Disordered" evidence="5">
    <location>
        <begin position="1151"/>
        <end position="1172"/>
    </location>
</feature>
<dbReference type="InterPro" id="IPR009060">
    <property type="entry name" value="UBA-like_sf"/>
</dbReference>